<protein>
    <recommendedName>
        <fullName evidence="4">DUF1129 family protein</fullName>
    </recommendedName>
</protein>
<organism evidence="2 3">
    <name type="scientific">Flavobacterium suaedae</name>
    <dbReference type="NCBI Taxonomy" id="1767027"/>
    <lineage>
        <taxon>Bacteria</taxon>
        <taxon>Pseudomonadati</taxon>
        <taxon>Bacteroidota</taxon>
        <taxon>Flavobacteriia</taxon>
        <taxon>Flavobacteriales</taxon>
        <taxon>Flavobacteriaceae</taxon>
        <taxon>Flavobacterium</taxon>
    </lineage>
</organism>
<dbReference type="Proteomes" id="UP000615760">
    <property type="component" value="Unassembled WGS sequence"/>
</dbReference>
<name>A0ABQ1JWU0_9FLAO</name>
<dbReference type="EMBL" id="BMJE01000004">
    <property type="protein sequence ID" value="GGB77601.1"/>
    <property type="molecule type" value="Genomic_DNA"/>
</dbReference>
<keyword evidence="1" id="KW-1133">Transmembrane helix</keyword>
<evidence type="ECO:0000313" key="3">
    <source>
        <dbReference type="Proteomes" id="UP000615760"/>
    </source>
</evidence>
<comment type="caution">
    <text evidence="2">The sequence shown here is derived from an EMBL/GenBank/DDBJ whole genome shotgun (WGS) entry which is preliminary data.</text>
</comment>
<dbReference type="RefSeq" id="WP_188620858.1">
    <property type="nucleotide sequence ID" value="NZ_BMJE01000004.1"/>
</dbReference>
<feature type="transmembrane region" description="Helical" evidence="1">
    <location>
        <begin position="123"/>
        <end position="141"/>
    </location>
</feature>
<keyword evidence="1" id="KW-0472">Membrane</keyword>
<gene>
    <name evidence="2" type="ORF">GCM10007424_17090</name>
</gene>
<feature type="transmembrane region" description="Helical" evidence="1">
    <location>
        <begin position="98"/>
        <end position="117"/>
    </location>
</feature>
<accession>A0ABQ1JWU0</accession>
<feature type="transmembrane region" description="Helical" evidence="1">
    <location>
        <begin position="153"/>
        <end position="171"/>
    </location>
</feature>
<evidence type="ECO:0000313" key="2">
    <source>
        <dbReference type="EMBL" id="GGB77601.1"/>
    </source>
</evidence>
<proteinExistence type="predicted"/>
<feature type="transmembrane region" description="Helical" evidence="1">
    <location>
        <begin position="183"/>
        <end position="204"/>
    </location>
</feature>
<sequence length="213" mass="24526">MKLTAAQIGFIDNYLKNSGINYIDIRYEMVDHIATDLETKFADCEKSVLQDEDFQNYFKVYMAKNKAQFLTSNKQFAKTARMRAFKLILKNIVRPTSLLLTPLLFIILYKAIAMAGLETVKDILHITYTVLLIAVVLFDKINYKTKTEKFSVVDKMISGCLIGIYVVFVFIRPDKIISDSLWLSVYYTLFIAFITTGAITLLLLSAKYKKQYE</sequence>
<keyword evidence="1" id="KW-0812">Transmembrane</keyword>
<reference evidence="3" key="1">
    <citation type="journal article" date="2019" name="Int. J. Syst. Evol. Microbiol.">
        <title>The Global Catalogue of Microorganisms (GCM) 10K type strain sequencing project: providing services to taxonomists for standard genome sequencing and annotation.</title>
        <authorList>
            <consortium name="The Broad Institute Genomics Platform"/>
            <consortium name="The Broad Institute Genome Sequencing Center for Infectious Disease"/>
            <person name="Wu L."/>
            <person name="Ma J."/>
        </authorList>
    </citation>
    <scope>NUCLEOTIDE SEQUENCE [LARGE SCALE GENOMIC DNA]</scope>
    <source>
        <strain evidence="3">CGMCC 1.15461</strain>
    </source>
</reference>
<keyword evidence="3" id="KW-1185">Reference proteome</keyword>
<evidence type="ECO:0008006" key="4">
    <source>
        <dbReference type="Google" id="ProtNLM"/>
    </source>
</evidence>
<evidence type="ECO:0000256" key="1">
    <source>
        <dbReference type="SAM" id="Phobius"/>
    </source>
</evidence>